<reference evidence="2" key="1">
    <citation type="submission" date="2020-11" db="EMBL/GenBank/DDBJ databases">
        <authorList>
            <person name="Whitehead M."/>
        </authorList>
    </citation>
    <scope>NUCLEOTIDE SEQUENCE</scope>
    <source>
        <strain evidence="2">EGII</strain>
    </source>
</reference>
<keyword evidence="1" id="KW-0175">Coiled coil</keyword>
<dbReference type="AlphaFoldDB" id="A0A811UVM5"/>
<sequence length="73" mass="8072">TAESPITSSQSSSFLISIEFVVDEACAAVPVPAKNENIYELNETIKTMMTESNKLKAELIEIEKRRVAANEQL</sequence>
<evidence type="ECO:0000313" key="3">
    <source>
        <dbReference type="Proteomes" id="UP000606786"/>
    </source>
</evidence>
<accession>A0A811UVM5</accession>
<protein>
    <submittedName>
        <fullName evidence="2">(Mediterranean fruit fly) hypothetical protein</fullName>
    </submittedName>
</protein>
<proteinExistence type="predicted"/>
<feature type="non-terminal residue" evidence="2">
    <location>
        <position position="1"/>
    </location>
</feature>
<name>A0A811UVM5_CERCA</name>
<comment type="caution">
    <text evidence="2">The sequence shown here is derived from an EMBL/GenBank/DDBJ whole genome shotgun (WGS) entry which is preliminary data.</text>
</comment>
<keyword evidence="3" id="KW-1185">Reference proteome</keyword>
<gene>
    <name evidence="2" type="ORF">CCAP1982_LOCUS10236</name>
</gene>
<dbReference type="Proteomes" id="UP000606786">
    <property type="component" value="Unassembled WGS sequence"/>
</dbReference>
<evidence type="ECO:0000256" key="1">
    <source>
        <dbReference type="SAM" id="Coils"/>
    </source>
</evidence>
<organism evidence="2 3">
    <name type="scientific">Ceratitis capitata</name>
    <name type="common">Mediterranean fruit fly</name>
    <name type="synonym">Tephritis capitata</name>
    <dbReference type="NCBI Taxonomy" id="7213"/>
    <lineage>
        <taxon>Eukaryota</taxon>
        <taxon>Metazoa</taxon>
        <taxon>Ecdysozoa</taxon>
        <taxon>Arthropoda</taxon>
        <taxon>Hexapoda</taxon>
        <taxon>Insecta</taxon>
        <taxon>Pterygota</taxon>
        <taxon>Neoptera</taxon>
        <taxon>Endopterygota</taxon>
        <taxon>Diptera</taxon>
        <taxon>Brachycera</taxon>
        <taxon>Muscomorpha</taxon>
        <taxon>Tephritoidea</taxon>
        <taxon>Tephritidae</taxon>
        <taxon>Ceratitis</taxon>
        <taxon>Ceratitis</taxon>
    </lineage>
</organism>
<evidence type="ECO:0000313" key="2">
    <source>
        <dbReference type="EMBL" id="CAD7001746.1"/>
    </source>
</evidence>
<feature type="coiled-coil region" evidence="1">
    <location>
        <begin position="45"/>
        <end position="72"/>
    </location>
</feature>
<dbReference type="EMBL" id="CAJHJT010000023">
    <property type="protein sequence ID" value="CAD7001746.1"/>
    <property type="molecule type" value="Genomic_DNA"/>
</dbReference>